<evidence type="ECO:0000256" key="4">
    <source>
        <dbReference type="ARBA" id="ARBA00023224"/>
    </source>
</evidence>
<dbReference type="Proteomes" id="UP000319578">
    <property type="component" value="Unassembled WGS sequence"/>
</dbReference>
<dbReference type="EMBL" id="LGIQ01000011">
    <property type="protein sequence ID" value="KNB69314.1"/>
    <property type="molecule type" value="Genomic_DNA"/>
</dbReference>
<dbReference type="SUPFAM" id="SSF58104">
    <property type="entry name" value="Methyl-accepting chemotaxis protein (MCP) signaling domain"/>
    <property type="match status" value="1"/>
</dbReference>
<dbReference type="Pfam" id="PF00015">
    <property type="entry name" value="MCPsignal"/>
    <property type="match status" value="1"/>
</dbReference>
<dbReference type="CDD" id="cd11386">
    <property type="entry name" value="MCP_signal"/>
    <property type="match status" value="1"/>
</dbReference>
<dbReference type="GO" id="GO:0007165">
    <property type="term" value="P:signal transduction"/>
    <property type="evidence" value="ECO:0007669"/>
    <property type="project" value="UniProtKB-KW"/>
</dbReference>
<dbReference type="PANTHER" id="PTHR32089">
    <property type="entry name" value="METHYL-ACCEPTING CHEMOTAXIS PROTEIN MCPB"/>
    <property type="match status" value="1"/>
</dbReference>
<dbReference type="PRINTS" id="PR00260">
    <property type="entry name" value="CHEMTRNSDUCR"/>
</dbReference>
<dbReference type="AlphaFoldDB" id="A0A0K9YKV5"/>
<evidence type="ECO:0000256" key="1">
    <source>
        <dbReference type="ARBA" id="ARBA00004236"/>
    </source>
</evidence>
<dbReference type="GO" id="GO:0004888">
    <property type="term" value="F:transmembrane signaling receptor activity"/>
    <property type="evidence" value="ECO:0007669"/>
    <property type="project" value="InterPro"/>
</dbReference>
<evidence type="ECO:0000313" key="10">
    <source>
        <dbReference type="EMBL" id="GED70724.1"/>
    </source>
</evidence>
<evidence type="ECO:0000256" key="7">
    <source>
        <dbReference type="SAM" id="Phobius"/>
    </source>
</evidence>
<dbReference type="InterPro" id="IPR003660">
    <property type="entry name" value="HAMP_dom"/>
</dbReference>
<dbReference type="Pfam" id="PF00672">
    <property type="entry name" value="HAMP"/>
    <property type="match status" value="1"/>
</dbReference>
<dbReference type="InterPro" id="IPR004090">
    <property type="entry name" value="Chemotax_Me-accpt_rcpt"/>
</dbReference>
<protein>
    <submittedName>
        <fullName evidence="10">Methyl-accepting chemotaxis protein</fullName>
    </submittedName>
</protein>
<evidence type="ECO:0000313" key="11">
    <source>
        <dbReference type="EMBL" id="KNB69314.1"/>
    </source>
</evidence>
<dbReference type="CDD" id="cd06225">
    <property type="entry name" value="HAMP"/>
    <property type="match status" value="1"/>
</dbReference>
<name>A0A0K9YKV5_9BACL</name>
<evidence type="ECO:0000259" key="9">
    <source>
        <dbReference type="PROSITE" id="PS50885"/>
    </source>
</evidence>
<gene>
    <name evidence="11" type="ORF">ADS79_25755</name>
    <name evidence="10" type="ORF">BRE01_44260</name>
</gene>
<evidence type="ECO:0000256" key="5">
    <source>
        <dbReference type="ARBA" id="ARBA00029447"/>
    </source>
</evidence>
<dbReference type="RefSeq" id="WP_049741317.1">
    <property type="nucleotide sequence ID" value="NZ_BJON01000017.1"/>
</dbReference>
<comment type="caution">
    <text evidence="11">The sequence shown here is derived from an EMBL/GenBank/DDBJ whole genome shotgun (WGS) entry which is preliminary data.</text>
</comment>
<comment type="similarity">
    <text evidence="5">Belongs to the methyl-accepting chemotaxis (MCP) protein family.</text>
</comment>
<comment type="subcellular location">
    <subcellularLocation>
        <location evidence="1">Cell membrane</location>
    </subcellularLocation>
</comment>
<dbReference type="PATRIC" id="fig|54915.3.peg.4308"/>
<reference evidence="10 13" key="3">
    <citation type="submission" date="2019-06" db="EMBL/GenBank/DDBJ databases">
        <title>Whole genome shotgun sequence of Brevibacillus reuszeri NBRC 15719.</title>
        <authorList>
            <person name="Hosoyama A."/>
            <person name="Uohara A."/>
            <person name="Ohji S."/>
            <person name="Ichikawa N."/>
        </authorList>
    </citation>
    <scope>NUCLEOTIDE SEQUENCE [LARGE SCALE GENOMIC DNA]</scope>
    <source>
        <strain evidence="10 13">NBRC 15719</strain>
    </source>
</reference>
<feature type="transmembrane region" description="Helical" evidence="7">
    <location>
        <begin position="198"/>
        <end position="221"/>
    </location>
</feature>
<dbReference type="SMART" id="SM00304">
    <property type="entry name" value="HAMP"/>
    <property type="match status" value="2"/>
</dbReference>
<evidence type="ECO:0000313" key="13">
    <source>
        <dbReference type="Proteomes" id="UP000319578"/>
    </source>
</evidence>
<keyword evidence="2" id="KW-1003">Cell membrane</keyword>
<evidence type="ECO:0000313" key="12">
    <source>
        <dbReference type="Proteomes" id="UP000036834"/>
    </source>
</evidence>
<feature type="domain" description="Methyl-accepting transducer" evidence="8">
    <location>
        <begin position="293"/>
        <end position="529"/>
    </location>
</feature>
<keyword evidence="7" id="KW-0812">Transmembrane</keyword>
<dbReference type="GO" id="GO:0005886">
    <property type="term" value="C:plasma membrane"/>
    <property type="evidence" value="ECO:0007669"/>
    <property type="project" value="UniProtKB-SubCell"/>
</dbReference>
<keyword evidence="4 6" id="KW-0807">Transducer</keyword>
<evidence type="ECO:0000256" key="3">
    <source>
        <dbReference type="ARBA" id="ARBA00023136"/>
    </source>
</evidence>
<dbReference type="PANTHER" id="PTHR32089:SF114">
    <property type="entry name" value="METHYL-ACCEPTING CHEMOTAXIS PROTEIN MCPB"/>
    <property type="match status" value="1"/>
</dbReference>
<reference evidence="12" key="1">
    <citation type="submission" date="2015-07" db="EMBL/GenBank/DDBJ databases">
        <title>Genome sequencing project for genomic taxonomy and phylogenomics of Bacillus-like bacteria.</title>
        <authorList>
            <person name="Liu B."/>
            <person name="Wang J."/>
            <person name="Zhu Y."/>
            <person name="Liu G."/>
            <person name="Chen Q."/>
            <person name="Chen Z."/>
            <person name="Lan J."/>
            <person name="Che J."/>
            <person name="Ge C."/>
            <person name="Shi H."/>
            <person name="Pan Z."/>
            <person name="Liu X."/>
        </authorList>
    </citation>
    <scope>NUCLEOTIDE SEQUENCE [LARGE SCALE GENOMIC DNA]</scope>
    <source>
        <strain evidence="12">DSM 9887</strain>
    </source>
</reference>
<dbReference type="Gene3D" id="6.10.340.10">
    <property type="match status" value="1"/>
</dbReference>
<feature type="domain" description="HAMP" evidence="9">
    <location>
        <begin position="222"/>
        <end position="274"/>
    </location>
</feature>
<evidence type="ECO:0000256" key="6">
    <source>
        <dbReference type="PROSITE-ProRule" id="PRU00284"/>
    </source>
</evidence>
<dbReference type="PROSITE" id="PS50111">
    <property type="entry name" value="CHEMOTAXIS_TRANSDUC_2"/>
    <property type="match status" value="1"/>
</dbReference>
<organism evidence="11 12">
    <name type="scientific">Brevibacillus reuszeri</name>
    <dbReference type="NCBI Taxonomy" id="54915"/>
    <lineage>
        <taxon>Bacteria</taxon>
        <taxon>Bacillati</taxon>
        <taxon>Bacillota</taxon>
        <taxon>Bacilli</taxon>
        <taxon>Bacillales</taxon>
        <taxon>Paenibacillaceae</taxon>
        <taxon>Brevibacillus</taxon>
    </lineage>
</organism>
<dbReference type="EMBL" id="BJON01000017">
    <property type="protein sequence ID" value="GED70724.1"/>
    <property type="molecule type" value="Genomic_DNA"/>
</dbReference>
<accession>A0A0K9YKV5</accession>
<dbReference type="GO" id="GO:0006935">
    <property type="term" value="P:chemotaxis"/>
    <property type="evidence" value="ECO:0007669"/>
    <property type="project" value="InterPro"/>
</dbReference>
<dbReference type="STRING" id="54915.ADS79_25755"/>
<proteinExistence type="inferred from homology"/>
<dbReference type="SMART" id="SM00283">
    <property type="entry name" value="MA"/>
    <property type="match status" value="1"/>
</dbReference>
<keyword evidence="7" id="KW-1133">Transmembrane helix</keyword>
<sequence>MPRKKMQVSFFGKNLVLSCLTILLMGLMLGAASFVVQDTILQQNLDEQARGFASYVKGEIDIADIKSAITQHDPKDPVQIKLTSQLDRMSKENPNIAQAYVFGSEMKNGNSNLTIALPTHVYEAGFKAGDFFEQAPQWVVAYEKLMQSKDAVNTGIYTDVYGTWVTILQPLMDENGNVIAIFGVDTNANIVDRGKQELFQWLGIGFLVSFILVFFLQYGFLRKFLSPLKDLVHVIGKMNEGHLDVSIQIKQNDELGQVADKVNGLINHWRTIIENVQKHAEHAATSAHELAEGAAQNTATLQQVTETIQDLKAGTDATSLSANENARAMAEMATGIQRIAESTSSVAESSLDMSKEAEKGTDSVQMVIDQMDSISRSVQISSSALGSLENSSKEIGHIVDVITEIASQTNLLALNAAIEAARAGEHGKGFAVVADEVRKLAEQSSKSTAQITLLIEEIQQEMGKAVQSMKQGTKEVETGIQVAKNAGDAFQHILNATQQVAEQVEDVSAVSEQMSASSQQVSATVTQLAAISQTSADQITDVAAASEEQLSSLQAISESAQRLNQMAQELRDTVNVFKV</sequence>
<dbReference type="Proteomes" id="UP000036834">
    <property type="component" value="Unassembled WGS sequence"/>
</dbReference>
<dbReference type="PROSITE" id="PS50885">
    <property type="entry name" value="HAMP"/>
    <property type="match status" value="1"/>
</dbReference>
<reference evidence="11" key="2">
    <citation type="submission" date="2015-07" db="EMBL/GenBank/DDBJ databases">
        <title>MeaNS - Measles Nucleotide Surveillance Program.</title>
        <authorList>
            <person name="Tran T."/>
            <person name="Druce J."/>
        </authorList>
    </citation>
    <scope>NUCLEOTIDE SEQUENCE</scope>
    <source>
        <strain evidence="11">DSM 9887</strain>
    </source>
</reference>
<evidence type="ECO:0000259" key="8">
    <source>
        <dbReference type="PROSITE" id="PS50111"/>
    </source>
</evidence>
<dbReference type="InterPro" id="IPR004089">
    <property type="entry name" value="MCPsignal_dom"/>
</dbReference>
<keyword evidence="3 7" id="KW-0472">Membrane</keyword>
<keyword evidence="13" id="KW-1185">Reference proteome</keyword>
<evidence type="ECO:0000256" key="2">
    <source>
        <dbReference type="ARBA" id="ARBA00022475"/>
    </source>
</evidence>
<dbReference type="Gene3D" id="1.10.287.950">
    <property type="entry name" value="Methyl-accepting chemotaxis protein"/>
    <property type="match status" value="1"/>
</dbReference>